<sequence>MITHAAPPGAEVLHERVGDVVADPLLEGQPAGEAVHELAEPTEADQLVRGQVGHGRLAHPGHEVVRAHPVARDVPHDHELRVPLAEDGVAEDHRRIVRVARDHHLGPHPRDPLGGPAEVAMAQIQATRAQELAHGLGDGGFAVLGFAHGGSVHLWPRIGARRDLRPFLAPSEPQAAPPESVCRVSSSFPRASPLGPLISARRPPIPR</sequence>
<accession>A6GIP6</accession>
<gene>
    <name evidence="2" type="ORF">PPSIR1_41074</name>
</gene>
<comment type="caution">
    <text evidence="2">The sequence shown here is derived from an EMBL/GenBank/DDBJ whole genome shotgun (WGS) entry which is preliminary data.</text>
</comment>
<name>A6GIP6_9BACT</name>
<organism evidence="2 3">
    <name type="scientific">Plesiocystis pacifica SIR-1</name>
    <dbReference type="NCBI Taxonomy" id="391625"/>
    <lineage>
        <taxon>Bacteria</taxon>
        <taxon>Pseudomonadati</taxon>
        <taxon>Myxococcota</taxon>
        <taxon>Polyangia</taxon>
        <taxon>Nannocystales</taxon>
        <taxon>Nannocystaceae</taxon>
        <taxon>Plesiocystis</taxon>
    </lineage>
</organism>
<keyword evidence="3" id="KW-1185">Reference proteome</keyword>
<protein>
    <submittedName>
        <fullName evidence="2">Uncharacterized protein</fullName>
    </submittedName>
</protein>
<dbReference type="Proteomes" id="UP000005801">
    <property type="component" value="Unassembled WGS sequence"/>
</dbReference>
<dbReference type="AlphaFoldDB" id="A6GIP6"/>
<dbReference type="EMBL" id="ABCS01000141">
    <property type="protein sequence ID" value="EDM74234.1"/>
    <property type="molecule type" value="Genomic_DNA"/>
</dbReference>
<feature type="compositionally biased region" description="Low complexity" evidence="1">
    <location>
        <begin position="169"/>
        <end position="180"/>
    </location>
</feature>
<evidence type="ECO:0000313" key="3">
    <source>
        <dbReference type="Proteomes" id="UP000005801"/>
    </source>
</evidence>
<proteinExistence type="predicted"/>
<dbReference type="STRING" id="391625.PPSIR1_41074"/>
<evidence type="ECO:0000256" key="1">
    <source>
        <dbReference type="SAM" id="MobiDB-lite"/>
    </source>
</evidence>
<feature type="non-terminal residue" evidence="2">
    <location>
        <position position="207"/>
    </location>
</feature>
<evidence type="ECO:0000313" key="2">
    <source>
        <dbReference type="EMBL" id="EDM74234.1"/>
    </source>
</evidence>
<feature type="region of interest" description="Disordered" evidence="1">
    <location>
        <begin position="169"/>
        <end position="207"/>
    </location>
</feature>
<reference evidence="2 3" key="1">
    <citation type="submission" date="2007-06" db="EMBL/GenBank/DDBJ databases">
        <authorList>
            <person name="Shimkets L."/>
            <person name="Ferriera S."/>
            <person name="Johnson J."/>
            <person name="Kravitz S."/>
            <person name="Beeson K."/>
            <person name="Sutton G."/>
            <person name="Rogers Y.-H."/>
            <person name="Friedman R."/>
            <person name="Frazier M."/>
            <person name="Venter J.C."/>
        </authorList>
    </citation>
    <scope>NUCLEOTIDE SEQUENCE [LARGE SCALE GENOMIC DNA]</scope>
    <source>
        <strain evidence="2 3">SIR-1</strain>
    </source>
</reference>